<dbReference type="AlphaFoldDB" id="A0A839HQ99"/>
<keyword evidence="2" id="KW-1185">Reference proteome</keyword>
<dbReference type="EMBL" id="JACIVI010000001">
    <property type="protein sequence ID" value="MBB1161479.1"/>
    <property type="molecule type" value="Genomic_DNA"/>
</dbReference>
<comment type="caution">
    <text evidence="1">The sequence shown here is derived from an EMBL/GenBank/DDBJ whole genome shotgun (WGS) entry which is preliminary data.</text>
</comment>
<reference evidence="1 2" key="1">
    <citation type="submission" date="2020-08" db="EMBL/GenBank/DDBJ databases">
        <title>Aquariorum lacteus gen. nov., sp. nov., a new member of the family Comamonadaceae, isolated from freshwater aquarium.</title>
        <authorList>
            <person name="Chun S.-J."/>
        </authorList>
    </citation>
    <scope>NUCLEOTIDE SEQUENCE [LARGE SCALE GENOMIC DNA]</scope>
    <source>
        <strain evidence="1 2">SJAQ100</strain>
    </source>
</reference>
<sequence>MPKRENSTHVRLSEEADAMLELMAEAHRTDKAALAADLIERALLGEGHALKVAATRLARLGIAGSFRE</sequence>
<protein>
    <recommendedName>
        <fullName evidence="3">CopG family transcriptional regulator</fullName>
    </recommendedName>
</protein>
<accession>A0A839HQ99</accession>
<name>A0A839HQ99_9BURK</name>
<dbReference type="RefSeq" id="WP_182662301.1">
    <property type="nucleotide sequence ID" value="NZ_JACIVI010000001.1"/>
</dbReference>
<dbReference type="Proteomes" id="UP000586093">
    <property type="component" value="Unassembled WGS sequence"/>
</dbReference>
<organism evidence="1 2">
    <name type="scientific">Aquariibacter albus</name>
    <dbReference type="NCBI Taxonomy" id="2759899"/>
    <lineage>
        <taxon>Bacteria</taxon>
        <taxon>Pseudomonadati</taxon>
        <taxon>Pseudomonadota</taxon>
        <taxon>Betaproteobacteria</taxon>
        <taxon>Burkholderiales</taxon>
        <taxon>Sphaerotilaceae</taxon>
        <taxon>Aquariibacter</taxon>
    </lineage>
</organism>
<evidence type="ECO:0008006" key="3">
    <source>
        <dbReference type="Google" id="ProtNLM"/>
    </source>
</evidence>
<evidence type="ECO:0000313" key="1">
    <source>
        <dbReference type="EMBL" id="MBB1161479.1"/>
    </source>
</evidence>
<gene>
    <name evidence="1" type="ORF">H4F90_05740</name>
</gene>
<evidence type="ECO:0000313" key="2">
    <source>
        <dbReference type="Proteomes" id="UP000586093"/>
    </source>
</evidence>
<proteinExistence type="predicted"/>